<accession>A0A428TCF7</accession>
<gene>
    <name evidence="2" type="ORF">CDV31_012071</name>
</gene>
<sequence>MEEAQAKDLAALVTGTTREGVNLDGPSRLGDKDTLQATRLDVGVLRWPDETERREKKGKKAKPKQTIREKKPLKQKNGLVWRLMRSADKHKVKNSKDQLLITSEKKCGSRSRSLCGYSAVCTSFRKLGLTLCMVRTHRSSLQCAVIS</sequence>
<evidence type="ECO:0000256" key="1">
    <source>
        <dbReference type="SAM" id="MobiDB-lite"/>
    </source>
</evidence>
<feature type="region of interest" description="Disordered" evidence="1">
    <location>
        <begin position="49"/>
        <end position="71"/>
    </location>
</feature>
<proteinExistence type="predicted"/>
<dbReference type="EMBL" id="NIZV01000216">
    <property type="protein sequence ID" value="RSL99710.1"/>
    <property type="molecule type" value="Genomic_DNA"/>
</dbReference>
<name>A0A428TCF7_9HYPO</name>
<evidence type="ECO:0000313" key="3">
    <source>
        <dbReference type="Proteomes" id="UP000288429"/>
    </source>
</evidence>
<organism evidence="2 3">
    <name type="scientific">Fusarium ambrosium</name>
    <dbReference type="NCBI Taxonomy" id="131363"/>
    <lineage>
        <taxon>Eukaryota</taxon>
        <taxon>Fungi</taxon>
        <taxon>Dikarya</taxon>
        <taxon>Ascomycota</taxon>
        <taxon>Pezizomycotina</taxon>
        <taxon>Sordariomycetes</taxon>
        <taxon>Hypocreomycetidae</taxon>
        <taxon>Hypocreales</taxon>
        <taxon>Nectriaceae</taxon>
        <taxon>Fusarium</taxon>
        <taxon>Fusarium solani species complex</taxon>
    </lineage>
</organism>
<reference evidence="2 3" key="1">
    <citation type="submission" date="2017-06" db="EMBL/GenBank/DDBJ databases">
        <title>Cmopartive genomic analysis of Ambrosia Fusariam Clade fungi.</title>
        <authorList>
            <person name="Stajich J.E."/>
            <person name="Carrillo J."/>
            <person name="Kijimoto T."/>
            <person name="Eskalen A."/>
            <person name="O'Donnell K."/>
            <person name="Kasson M."/>
        </authorList>
    </citation>
    <scope>NUCLEOTIDE SEQUENCE [LARGE SCALE GENOMIC DNA]</scope>
    <source>
        <strain evidence="2 3">NRRL 20438</strain>
    </source>
</reference>
<evidence type="ECO:0000313" key="2">
    <source>
        <dbReference type="EMBL" id="RSL99710.1"/>
    </source>
</evidence>
<dbReference type="AlphaFoldDB" id="A0A428TCF7"/>
<protein>
    <submittedName>
        <fullName evidence="2">Uncharacterized protein</fullName>
    </submittedName>
</protein>
<comment type="caution">
    <text evidence="2">The sequence shown here is derived from an EMBL/GenBank/DDBJ whole genome shotgun (WGS) entry which is preliminary data.</text>
</comment>
<keyword evidence="3" id="KW-1185">Reference proteome</keyword>
<dbReference type="Proteomes" id="UP000288429">
    <property type="component" value="Unassembled WGS sequence"/>
</dbReference>
<feature type="compositionally biased region" description="Basic residues" evidence="1">
    <location>
        <begin position="56"/>
        <end position="65"/>
    </location>
</feature>